<accession>A0ABR4XNP3</accession>
<dbReference type="Proteomes" id="UP000030101">
    <property type="component" value="Unassembled WGS sequence"/>
</dbReference>
<keyword evidence="2" id="KW-0472">Membrane</keyword>
<evidence type="ECO:0000313" key="4">
    <source>
        <dbReference type="EMBL" id="KGN93434.1"/>
    </source>
</evidence>
<dbReference type="SUPFAM" id="SSF56935">
    <property type="entry name" value="Porins"/>
    <property type="match status" value="1"/>
</dbReference>
<dbReference type="EMBL" id="JQZV01000003">
    <property type="protein sequence ID" value="KGN93434.1"/>
    <property type="molecule type" value="Genomic_DNA"/>
</dbReference>
<keyword evidence="3" id="KW-0998">Cell outer membrane</keyword>
<dbReference type="InterPro" id="IPR036942">
    <property type="entry name" value="Beta-barrel_TonB_sf"/>
</dbReference>
<comment type="caution">
    <text evidence="4">The sequence shown here is derived from an EMBL/GenBank/DDBJ whole genome shotgun (WGS) entry which is preliminary data.</text>
</comment>
<gene>
    <name evidence="4" type="ORF">HQ43_02025</name>
</gene>
<evidence type="ECO:0000256" key="3">
    <source>
        <dbReference type="ARBA" id="ARBA00023237"/>
    </source>
</evidence>
<evidence type="ECO:0000256" key="2">
    <source>
        <dbReference type="ARBA" id="ARBA00023136"/>
    </source>
</evidence>
<organism evidence="4 5">
    <name type="scientific">Porphyromonas canoris</name>
    <dbReference type="NCBI Taxonomy" id="36875"/>
    <lineage>
        <taxon>Bacteria</taxon>
        <taxon>Pseudomonadati</taxon>
        <taxon>Bacteroidota</taxon>
        <taxon>Bacteroidia</taxon>
        <taxon>Bacteroidales</taxon>
        <taxon>Porphyromonadaceae</taxon>
        <taxon>Porphyromonas</taxon>
    </lineage>
</organism>
<reference evidence="4 5" key="1">
    <citation type="submission" date="2014-08" db="EMBL/GenBank/DDBJ databases">
        <title>Porphyromonas canoris strain:OH2762 Genome sequencing.</title>
        <authorList>
            <person name="Wallis C."/>
            <person name="Deusch O."/>
            <person name="O'Flynn C."/>
            <person name="Davis I."/>
            <person name="Jospin G."/>
            <person name="Darling A.E."/>
            <person name="Coil D.A."/>
            <person name="Alexiev A."/>
            <person name="Horsfall A."/>
            <person name="Kirkwood N."/>
            <person name="Harris S."/>
            <person name="Eisen J.A."/>
        </authorList>
    </citation>
    <scope>NUCLEOTIDE SEQUENCE [LARGE SCALE GENOMIC DNA]</scope>
    <source>
        <strain evidence="5">COT-108 OH2762</strain>
    </source>
</reference>
<protein>
    <recommendedName>
        <fullName evidence="6">TonB dependent receptor</fullName>
    </recommendedName>
</protein>
<evidence type="ECO:0008006" key="6">
    <source>
        <dbReference type="Google" id="ProtNLM"/>
    </source>
</evidence>
<dbReference type="Gene3D" id="2.40.170.20">
    <property type="entry name" value="TonB-dependent receptor, beta-barrel domain"/>
    <property type="match status" value="1"/>
</dbReference>
<keyword evidence="5" id="KW-1185">Reference proteome</keyword>
<evidence type="ECO:0000313" key="5">
    <source>
        <dbReference type="Proteomes" id="UP000030101"/>
    </source>
</evidence>
<comment type="subcellular location">
    <subcellularLocation>
        <location evidence="1">Cell outer membrane</location>
    </subcellularLocation>
</comment>
<sequence length="599" mass="66734">MKRYNKGILFAIFGIGVVMYPSVLDAQTVKQDSLKREVVLEKEYVPVGSVVKKEFFNPLPLKPTKAALPVSFIKDAFSAATKYQRQELAPLRNLHQPDQFPQKGYLRLAGGYPLEYSAAVGVAQKTGENKISSLHLRHEGVGYGAHHPEFDNRTDRRDHSTDLLARMRMPALGTFADISARFLYQKRSLYGLTGLKKEDGTAIDPTKTLTPPSHNVWGGALTLELQPKQMLYEDGWAISGNAIASFLDKADIHRLAGGDKSIRAAELNVSAQAMLSYHFRELWSAGVKGFVQHYHTGGPTIQSFRLNRLLFSASPFIGINSEQYGVNVGVRVYNRESGISNLAIAPDVDLRYSFGDQRKLALRLKADGGALLPTLYEQLEQNPYLNITSGMTNALNSTAYRVLLGATYGSLNGFHIDVEGGFADHYAMTEYGTFSYGYKDDGYIVDMQMVEANRRNRIKNIFLNGSVSYYSPYGFMLKAFGSFNRYMLPDEKEHSILGLPAFTHGAIFTYNVKDKWLFRALCSSDMGVTFFSPKQPSSATREEVSLPMSFNIDLGITHTFNHKYSLGLEVNNLLNTSTARWIGAPQKGLTALMAFNINF</sequence>
<evidence type="ECO:0000256" key="1">
    <source>
        <dbReference type="ARBA" id="ARBA00004442"/>
    </source>
</evidence>
<proteinExistence type="predicted"/>
<name>A0ABR4XNP3_9PORP</name>
<dbReference type="RefSeq" id="WP_152567455.1">
    <property type="nucleotide sequence ID" value="NZ_JQZV01000003.1"/>
</dbReference>